<dbReference type="EMBL" id="QROF01000008">
    <property type="protein sequence ID" value="RHL03627.1"/>
    <property type="molecule type" value="Genomic_DNA"/>
</dbReference>
<evidence type="ECO:0000313" key="7">
    <source>
        <dbReference type="EMBL" id="RGI68441.1"/>
    </source>
</evidence>
<keyword evidence="5" id="KW-0233">DNA recombination</keyword>
<sequence length="439" mass="51613">MWKENYMSEIMVRERFLRSGKKVYEYSFEMASVDGKRKRKSKSGFASKRDARIAGRKALSEYENVGQVMVDRDISYADFLDLWMENDCKLTCKESTLYGYEKKIRLYLKPELGGYRVSSIDKKILQTFITDLYNDGFSINTIISIKGLLTKSFNYALENHYIMTSPANKLVIPQNMQPDKPTRRKEHIYLTKDNIDSLFERFPKGTSSFVPLQIAYHTGMRPGEVFGLVWDDIDFDNKVINVNRQIQWRQVKRSKKDIKKTNGTSESLGYWYFTSPKYKSYRVIDIDDVLVSILKEEYEKQKRDEEYYGEFYKKYYSEFQLLFSVQKNKEKEIPLNEVSTKETDFGVDFVCRREDGSYVTSRTLQNVSNAVHKELDIPGYDTYSLRHTHGTMLIENGADTVYVQRRLGHKNINVTMNIYTNHLTPIIKSRNNITLNNMY</sequence>
<dbReference type="CDD" id="cd01189">
    <property type="entry name" value="INT_ICEBs1_C_like"/>
    <property type="match status" value="1"/>
</dbReference>
<evidence type="ECO:0000313" key="8">
    <source>
        <dbReference type="EMBL" id="RGW87574.1"/>
    </source>
</evidence>
<dbReference type="PANTHER" id="PTHR30349:SF64">
    <property type="entry name" value="PROPHAGE INTEGRASE INTD-RELATED"/>
    <property type="match status" value="1"/>
</dbReference>
<dbReference type="Gene3D" id="1.10.150.130">
    <property type="match status" value="1"/>
</dbReference>
<evidence type="ECO:0000256" key="3">
    <source>
        <dbReference type="ARBA" id="ARBA00022908"/>
    </source>
</evidence>
<evidence type="ECO:0000313" key="12">
    <source>
        <dbReference type="Proteomes" id="UP000286181"/>
    </source>
</evidence>
<dbReference type="Proteomes" id="UP000286181">
    <property type="component" value="Unassembled WGS sequence"/>
</dbReference>
<dbReference type="InterPro" id="IPR050090">
    <property type="entry name" value="Tyrosine_recombinase_XerCD"/>
</dbReference>
<comment type="similarity">
    <text evidence="2">Belongs to the 'phage' integrase family.</text>
</comment>
<proteinExistence type="inferred from homology"/>
<gene>
    <name evidence="9" type="ORF">DW038_09635</name>
    <name evidence="8" type="ORF">DWV45_06630</name>
    <name evidence="7" type="ORF">DXD95_06685</name>
</gene>
<dbReference type="SUPFAM" id="SSF56349">
    <property type="entry name" value="DNA breaking-rejoining enzymes"/>
    <property type="match status" value="1"/>
</dbReference>
<dbReference type="InterPro" id="IPR010998">
    <property type="entry name" value="Integrase_recombinase_N"/>
</dbReference>
<comment type="function">
    <text evidence="1">Site-specific tyrosine recombinase, which acts by catalyzing the cutting and rejoining of the recombining DNA molecules.</text>
</comment>
<dbReference type="AlphaFoldDB" id="A0A3E4ED84"/>
<dbReference type="Proteomes" id="UP000283683">
    <property type="component" value="Unassembled WGS sequence"/>
</dbReference>
<feature type="domain" description="Tyr recombinase" evidence="6">
    <location>
        <begin position="185"/>
        <end position="439"/>
    </location>
</feature>
<evidence type="ECO:0000313" key="9">
    <source>
        <dbReference type="EMBL" id="RHL03627.1"/>
    </source>
</evidence>
<dbReference type="Pfam" id="PF14657">
    <property type="entry name" value="Arm-DNA-bind_4"/>
    <property type="match status" value="1"/>
</dbReference>
<dbReference type="GO" id="GO:0003677">
    <property type="term" value="F:DNA binding"/>
    <property type="evidence" value="ECO:0007669"/>
    <property type="project" value="UniProtKB-KW"/>
</dbReference>
<evidence type="ECO:0000256" key="4">
    <source>
        <dbReference type="ARBA" id="ARBA00023125"/>
    </source>
</evidence>
<accession>A0A3E4ED84</accession>
<organism evidence="7 10">
    <name type="scientific">Agathobacter rectalis</name>
    <dbReference type="NCBI Taxonomy" id="39491"/>
    <lineage>
        <taxon>Bacteria</taxon>
        <taxon>Bacillati</taxon>
        <taxon>Bacillota</taxon>
        <taxon>Clostridia</taxon>
        <taxon>Lachnospirales</taxon>
        <taxon>Lachnospiraceae</taxon>
        <taxon>Agathobacter</taxon>
    </lineage>
</organism>
<keyword evidence="4" id="KW-0238">DNA-binding</keyword>
<dbReference type="Pfam" id="PF00589">
    <property type="entry name" value="Phage_integrase"/>
    <property type="match status" value="1"/>
</dbReference>
<dbReference type="Pfam" id="PF14659">
    <property type="entry name" value="Phage_int_SAM_3"/>
    <property type="match status" value="1"/>
</dbReference>
<dbReference type="Gene3D" id="1.10.443.10">
    <property type="entry name" value="Intergrase catalytic core"/>
    <property type="match status" value="1"/>
</dbReference>
<dbReference type="EMBL" id="QSOB01000008">
    <property type="protein sequence ID" value="RGI68441.1"/>
    <property type="molecule type" value="Genomic_DNA"/>
</dbReference>
<dbReference type="InterPro" id="IPR002104">
    <property type="entry name" value="Integrase_catalytic"/>
</dbReference>
<keyword evidence="3" id="KW-0229">DNA integration</keyword>
<dbReference type="PROSITE" id="PS51898">
    <property type="entry name" value="TYR_RECOMBINASE"/>
    <property type="match status" value="1"/>
</dbReference>
<dbReference type="InterPro" id="IPR013762">
    <property type="entry name" value="Integrase-like_cat_sf"/>
</dbReference>
<evidence type="ECO:0000256" key="1">
    <source>
        <dbReference type="ARBA" id="ARBA00003283"/>
    </source>
</evidence>
<comment type="caution">
    <text evidence="7">The sequence shown here is derived from an EMBL/GenBank/DDBJ whole genome shotgun (WGS) entry which is preliminary data.</text>
</comment>
<dbReference type="GO" id="GO:0006310">
    <property type="term" value="P:DNA recombination"/>
    <property type="evidence" value="ECO:0007669"/>
    <property type="project" value="UniProtKB-KW"/>
</dbReference>
<evidence type="ECO:0000259" key="6">
    <source>
        <dbReference type="PROSITE" id="PS51898"/>
    </source>
</evidence>
<dbReference type="InterPro" id="IPR011010">
    <property type="entry name" value="DNA_brk_join_enz"/>
</dbReference>
<evidence type="ECO:0000313" key="10">
    <source>
        <dbReference type="Proteomes" id="UP000260642"/>
    </source>
</evidence>
<dbReference type="InterPro" id="IPR004107">
    <property type="entry name" value="Integrase_SAM-like_N"/>
</dbReference>
<evidence type="ECO:0000313" key="11">
    <source>
        <dbReference type="Proteomes" id="UP000283683"/>
    </source>
</evidence>
<dbReference type="EMBL" id="QSAZ01000005">
    <property type="protein sequence ID" value="RGW87574.1"/>
    <property type="molecule type" value="Genomic_DNA"/>
</dbReference>
<dbReference type="GO" id="GO:0015074">
    <property type="term" value="P:DNA integration"/>
    <property type="evidence" value="ECO:0007669"/>
    <property type="project" value="UniProtKB-KW"/>
</dbReference>
<dbReference type="InterPro" id="IPR028259">
    <property type="entry name" value="AP2-like_int_N"/>
</dbReference>
<dbReference type="PANTHER" id="PTHR30349">
    <property type="entry name" value="PHAGE INTEGRASE-RELATED"/>
    <property type="match status" value="1"/>
</dbReference>
<reference evidence="10 11" key="1">
    <citation type="submission" date="2018-08" db="EMBL/GenBank/DDBJ databases">
        <title>A genome reference for cultivated species of the human gut microbiota.</title>
        <authorList>
            <person name="Zou Y."/>
            <person name="Xue W."/>
            <person name="Luo G."/>
        </authorList>
    </citation>
    <scope>NUCLEOTIDE SEQUENCE [LARGE SCALE GENOMIC DNA]</scope>
    <source>
        <strain evidence="8 11">AF06-19</strain>
        <strain evidence="9 12">AF39-14AC</strain>
        <strain evidence="7 10">TM10-3</strain>
    </source>
</reference>
<evidence type="ECO:0000256" key="5">
    <source>
        <dbReference type="ARBA" id="ARBA00023172"/>
    </source>
</evidence>
<protein>
    <submittedName>
        <fullName evidence="7">Site-specific integrase</fullName>
    </submittedName>
</protein>
<dbReference type="Proteomes" id="UP000260642">
    <property type="component" value="Unassembled WGS sequence"/>
</dbReference>
<name>A0A3E4ED84_9FIRM</name>
<evidence type="ECO:0000256" key="2">
    <source>
        <dbReference type="ARBA" id="ARBA00008857"/>
    </source>
</evidence>